<reference evidence="2 3" key="1">
    <citation type="journal article" date="2021" name="Sci. Rep.">
        <title>Phenotypic and genomic hallmarks of a novel, potentially pathogenic rapidly growing Mycobacterium species related to the Mycobacterium fortuitum complex.</title>
        <authorList>
            <person name="Gharbi R."/>
            <person name="Khanna V."/>
            <person name="Frigui W."/>
            <person name="Mhenni B."/>
            <person name="Brosch R."/>
            <person name="Mardassi H."/>
        </authorList>
    </citation>
    <scope>NUCLEOTIDE SEQUENCE [LARGE SCALE GENOMIC DNA]</scope>
    <source>
        <strain evidence="2 3">TNTM28</strain>
    </source>
</reference>
<gene>
    <name evidence="2" type="ORF">FR943_23185</name>
</gene>
<organism evidence="2 3">
    <name type="scientific">[Mycobacterium] fortunisiensis</name>
    <dbReference type="NCBI Taxonomy" id="2600579"/>
    <lineage>
        <taxon>Bacteria</taxon>
        <taxon>Bacillati</taxon>
        <taxon>Actinomycetota</taxon>
        <taxon>Actinomycetes</taxon>
        <taxon>Mycobacteriales</taxon>
        <taxon>Mycobacteriaceae</taxon>
        <taxon>Mycolicibacterium</taxon>
    </lineage>
</organism>
<name>A0ABS6KTW5_9MYCO</name>
<keyword evidence="3" id="KW-1185">Reference proteome</keyword>
<protein>
    <submittedName>
        <fullName evidence="2">Uncharacterized protein</fullName>
    </submittedName>
</protein>
<feature type="transmembrane region" description="Helical" evidence="1">
    <location>
        <begin position="52"/>
        <end position="73"/>
    </location>
</feature>
<accession>A0ABS6KTW5</accession>
<keyword evidence="1" id="KW-0812">Transmembrane</keyword>
<dbReference type="EMBL" id="VOMB01000024">
    <property type="protein sequence ID" value="MBU9766731.1"/>
    <property type="molecule type" value="Genomic_DNA"/>
</dbReference>
<comment type="caution">
    <text evidence="2">The sequence shown here is derived from an EMBL/GenBank/DDBJ whole genome shotgun (WGS) entry which is preliminary data.</text>
</comment>
<evidence type="ECO:0000256" key="1">
    <source>
        <dbReference type="SAM" id="Phobius"/>
    </source>
</evidence>
<proteinExistence type="predicted"/>
<keyword evidence="1" id="KW-0472">Membrane</keyword>
<keyword evidence="1" id="KW-1133">Transmembrane helix</keyword>
<feature type="transmembrane region" description="Helical" evidence="1">
    <location>
        <begin position="107"/>
        <end position="126"/>
    </location>
</feature>
<dbReference type="Proteomes" id="UP000812982">
    <property type="component" value="Unassembled WGS sequence"/>
</dbReference>
<sequence>MPSSPASQEPRPAPSRPLVATVGFGFWLVAAVLLVVGGMFAASVSLPGADPLLLRGGGVLTALAGFGMAYLAGRSRTGDPRFRRAAIALSLATMVIVALTARLGVVHILTVLGVLLLIVGTGLSALPQRREDEGE</sequence>
<feature type="transmembrane region" description="Helical" evidence="1">
    <location>
        <begin position="85"/>
        <end position="101"/>
    </location>
</feature>
<feature type="transmembrane region" description="Helical" evidence="1">
    <location>
        <begin position="18"/>
        <end position="40"/>
    </location>
</feature>
<evidence type="ECO:0000313" key="2">
    <source>
        <dbReference type="EMBL" id="MBU9766731.1"/>
    </source>
</evidence>
<evidence type="ECO:0000313" key="3">
    <source>
        <dbReference type="Proteomes" id="UP000812982"/>
    </source>
</evidence>